<evidence type="ECO:0000256" key="3">
    <source>
        <dbReference type="ARBA" id="ARBA00022475"/>
    </source>
</evidence>
<name>A0A1G9QPA2_9FIRM</name>
<evidence type="ECO:0000313" key="9">
    <source>
        <dbReference type="Proteomes" id="UP000199068"/>
    </source>
</evidence>
<dbReference type="InterPro" id="IPR051612">
    <property type="entry name" value="Teichoic_Acid_Biosynth"/>
</dbReference>
<dbReference type="AlphaFoldDB" id="A0A1G9QPA2"/>
<dbReference type="GO" id="GO:0005886">
    <property type="term" value="C:plasma membrane"/>
    <property type="evidence" value="ECO:0007669"/>
    <property type="project" value="UniProtKB-SubCell"/>
</dbReference>
<evidence type="ECO:0000256" key="4">
    <source>
        <dbReference type="ARBA" id="ARBA00022679"/>
    </source>
</evidence>
<dbReference type="EMBL" id="FNGW01000005">
    <property type="protein sequence ID" value="SDM12793.1"/>
    <property type="molecule type" value="Genomic_DNA"/>
</dbReference>
<dbReference type="Gene3D" id="3.40.50.12580">
    <property type="match status" value="1"/>
</dbReference>
<dbReference type="GO" id="GO:0019350">
    <property type="term" value="P:teichoic acid biosynthetic process"/>
    <property type="evidence" value="ECO:0007669"/>
    <property type="project" value="UniProtKB-KW"/>
</dbReference>
<evidence type="ECO:0000256" key="7">
    <source>
        <dbReference type="SAM" id="Phobius"/>
    </source>
</evidence>
<feature type="transmembrane region" description="Helical" evidence="7">
    <location>
        <begin position="7"/>
        <end position="23"/>
    </location>
</feature>
<dbReference type="Proteomes" id="UP000199068">
    <property type="component" value="Unassembled WGS sequence"/>
</dbReference>
<evidence type="ECO:0000313" key="8">
    <source>
        <dbReference type="EMBL" id="SDM12793.1"/>
    </source>
</evidence>
<keyword evidence="7" id="KW-1133">Transmembrane helix</keyword>
<reference evidence="8 9" key="1">
    <citation type="submission" date="2016-10" db="EMBL/GenBank/DDBJ databases">
        <authorList>
            <person name="de Groot N.N."/>
        </authorList>
    </citation>
    <scope>NUCLEOTIDE SEQUENCE [LARGE SCALE GENOMIC DNA]</scope>
    <source>
        <strain evidence="8 9">DSM 797</strain>
    </source>
</reference>
<keyword evidence="5" id="KW-0777">Teichoic acid biosynthesis</keyword>
<protein>
    <submittedName>
        <fullName evidence="8">CDP-glycerol glycerophosphotransferase</fullName>
    </submittedName>
</protein>
<gene>
    <name evidence="8" type="ORF">SAMN04515677_105307</name>
</gene>
<dbReference type="InterPro" id="IPR043148">
    <property type="entry name" value="TagF_C"/>
</dbReference>
<dbReference type="Gene3D" id="3.40.50.11820">
    <property type="match status" value="1"/>
</dbReference>
<dbReference type="GO" id="GO:0047355">
    <property type="term" value="F:CDP-glycerol glycerophosphotransferase activity"/>
    <property type="evidence" value="ECO:0007669"/>
    <property type="project" value="InterPro"/>
</dbReference>
<accession>A0A1G9QPA2</accession>
<dbReference type="Pfam" id="PF04464">
    <property type="entry name" value="Glyphos_transf"/>
    <property type="match status" value="1"/>
</dbReference>
<keyword evidence="4 8" id="KW-0808">Transferase</keyword>
<evidence type="ECO:0000256" key="6">
    <source>
        <dbReference type="ARBA" id="ARBA00023136"/>
    </source>
</evidence>
<dbReference type="InterPro" id="IPR043149">
    <property type="entry name" value="TagF_N"/>
</dbReference>
<dbReference type="STRING" id="1121325.SAMN04515677_105307"/>
<dbReference type="PANTHER" id="PTHR37316:SF3">
    <property type="entry name" value="TEICHOIC ACID GLYCEROL-PHOSPHATE TRANSFERASE"/>
    <property type="match status" value="1"/>
</dbReference>
<dbReference type="PANTHER" id="PTHR37316">
    <property type="entry name" value="TEICHOIC ACID GLYCEROL-PHOSPHATE PRIMASE"/>
    <property type="match status" value="1"/>
</dbReference>
<keyword evidence="6 7" id="KW-0472">Membrane</keyword>
<evidence type="ECO:0000256" key="2">
    <source>
        <dbReference type="ARBA" id="ARBA00010488"/>
    </source>
</evidence>
<dbReference type="InterPro" id="IPR007554">
    <property type="entry name" value="Glycerophosphate_synth"/>
</dbReference>
<proteinExistence type="inferred from homology"/>
<dbReference type="RefSeq" id="WP_092726412.1">
    <property type="nucleotide sequence ID" value="NZ_FNGW01000005.1"/>
</dbReference>
<organism evidence="8 9">
    <name type="scientific">Romboutsia lituseburensis DSM 797</name>
    <dbReference type="NCBI Taxonomy" id="1121325"/>
    <lineage>
        <taxon>Bacteria</taxon>
        <taxon>Bacillati</taxon>
        <taxon>Bacillota</taxon>
        <taxon>Clostridia</taxon>
        <taxon>Peptostreptococcales</taxon>
        <taxon>Peptostreptococcaceae</taxon>
        <taxon>Romboutsia</taxon>
    </lineage>
</organism>
<keyword evidence="9" id="KW-1185">Reference proteome</keyword>
<comment type="subcellular location">
    <subcellularLocation>
        <location evidence="1">Cell membrane</location>
        <topology evidence="1">Peripheral membrane protein</topology>
    </subcellularLocation>
</comment>
<evidence type="ECO:0000256" key="1">
    <source>
        <dbReference type="ARBA" id="ARBA00004202"/>
    </source>
</evidence>
<comment type="similarity">
    <text evidence="2">Belongs to the CDP-glycerol glycerophosphotransferase family.</text>
</comment>
<evidence type="ECO:0000256" key="5">
    <source>
        <dbReference type="ARBA" id="ARBA00022944"/>
    </source>
</evidence>
<keyword evidence="3" id="KW-1003">Cell membrane</keyword>
<keyword evidence="7" id="KW-0812">Transmembrane</keyword>
<sequence length="413" mass="49181">MKIAKKILIIIINLITIILSLFIKKTDKICVFGSWFGKNFSDNSKYLYLYLNKNKEKYGIEKLVWITDSDKVYNLLNSNGFDVEKRWHIKSIIYHLKAKNHFICQAPNDINSYFSAKSNRIQLWHGVGPKKVSDLNEVPNINSFKYKLIYIIRHISSPGLWYKYKFLSTSKFVTNEVHKFPFRLWENEVIEANYPRNIYLSLDETDKKYINCLSKNELEIKQLINNVKNDKNIILYVPTYRNDAIIENNKETSYPLNIQNEDEFKMFIDFINDNNILFFSKFHFAGDLSIVNNNENFYNLDENFDIYTILNDIDLLLTDYSSIYSDYLFIDKPIIFYVYDIEIYKNNDKGFICDFNSITPGDKAYEIEGLKEKIIYNLNNDDYFDDREKIKKLYFDLNINDTFESLLKKINKK</sequence>